<comment type="caution">
    <text evidence="5">The sequence shown here is derived from an EMBL/GenBank/DDBJ whole genome shotgun (WGS) entry which is preliminary data.</text>
</comment>
<dbReference type="Gene3D" id="1.10.10.10">
    <property type="entry name" value="Winged helix-like DNA-binding domain superfamily/Winged helix DNA-binding domain"/>
    <property type="match status" value="1"/>
</dbReference>
<organism evidence="5 6">
    <name type="scientific">Candidatus Scatomorpha intestinigallinarum</name>
    <dbReference type="NCBI Taxonomy" id="2840923"/>
    <lineage>
        <taxon>Bacteria</taxon>
        <taxon>Bacillati</taxon>
        <taxon>Bacillota</taxon>
        <taxon>Clostridia</taxon>
        <taxon>Eubacteriales</taxon>
        <taxon>Candidatus Scatomorpha</taxon>
    </lineage>
</organism>
<dbReference type="SMART" id="SM00347">
    <property type="entry name" value="HTH_MARR"/>
    <property type="match status" value="1"/>
</dbReference>
<reference evidence="5" key="1">
    <citation type="submission" date="2020-10" db="EMBL/GenBank/DDBJ databases">
        <authorList>
            <person name="Gilroy R."/>
        </authorList>
    </citation>
    <scope>NUCLEOTIDE SEQUENCE</scope>
    <source>
        <strain evidence="5">ChiGjej3B3-7149</strain>
    </source>
</reference>
<evidence type="ECO:0000259" key="4">
    <source>
        <dbReference type="PROSITE" id="PS50995"/>
    </source>
</evidence>
<dbReference type="AlphaFoldDB" id="A0A9D1IZU4"/>
<gene>
    <name evidence="5" type="ORF">IAD36_07955</name>
</gene>
<evidence type="ECO:0000313" key="6">
    <source>
        <dbReference type="Proteomes" id="UP000824238"/>
    </source>
</evidence>
<sequence length="145" mass="15955">MYSERFREFSGLISRAEKALQRAKAENVRGYGLRGVHVSCLLTLLEQGRGLPASELAALCGVDRALVSRVASELMGLGLIREAAPGPRRRYRGALELTQEGRETAEEMSAIVDEKLQRVSGDIPPEELAAFYRVLGTIVERLEAL</sequence>
<dbReference type="InterPro" id="IPR000835">
    <property type="entry name" value="HTH_MarR-typ"/>
</dbReference>
<evidence type="ECO:0000256" key="1">
    <source>
        <dbReference type="ARBA" id="ARBA00023015"/>
    </source>
</evidence>
<keyword evidence="2" id="KW-0238">DNA-binding</keyword>
<feature type="domain" description="HTH marR-type" evidence="4">
    <location>
        <begin position="6"/>
        <end position="140"/>
    </location>
</feature>
<dbReference type="GO" id="GO:0003677">
    <property type="term" value="F:DNA binding"/>
    <property type="evidence" value="ECO:0007669"/>
    <property type="project" value="UniProtKB-KW"/>
</dbReference>
<proteinExistence type="predicted"/>
<keyword evidence="1" id="KW-0805">Transcription regulation</keyword>
<evidence type="ECO:0000256" key="2">
    <source>
        <dbReference type="ARBA" id="ARBA00023125"/>
    </source>
</evidence>
<dbReference type="PANTHER" id="PTHR42756:SF1">
    <property type="entry name" value="TRANSCRIPTIONAL REPRESSOR OF EMRAB OPERON"/>
    <property type="match status" value="1"/>
</dbReference>
<name>A0A9D1IZU4_9FIRM</name>
<dbReference type="SUPFAM" id="SSF46785">
    <property type="entry name" value="Winged helix' DNA-binding domain"/>
    <property type="match status" value="1"/>
</dbReference>
<dbReference type="EMBL" id="DVHH01000190">
    <property type="protein sequence ID" value="HIR55508.1"/>
    <property type="molecule type" value="Genomic_DNA"/>
</dbReference>
<reference evidence="5" key="2">
    <citation type="journal article" date="2021" name="PeerJ">
        <title>Extensive microbial diversity within the chicken gut microbiome revealed by metagenomics and culture.</title>
        <authorList>
            <person name="Gilroy R."/>
            <person name="Ravi A."/>
            <person name="Getino M."/>
            <person name="Pursley I."/>
            <person name="Horton D.L."/>
            <person name="Alikhan N.F."/>
            <person name="Baker D."/>
            <person name="Gharbi K."/>
            <person name="Hall N."/>
            <person name="Watson M."/>
            <person name="Adriaenssens E.M."/>
            <person name="Foster-Nyarko E."/>
            <person name="Jarju S."/>
            <person name="Secka A."/>
            <person name="Antonio M."/>
            <person name="Oren A."/>
            <person name="Chaudhuri R.R."/>
            <person name="La Ragione R."/>
            <person name="Hildebrand F."/>
            <person name="Pallen M.J."/>
        </authorList>
    </citation>
    <scope>NUCLEOTIDE SEQUENCE</scope>
    <source>
        <strain evidence="5">ChiGjej3B3-7149</strain>
    </source>
</reference>
<keyword evidence="3" id="KW-0804">Transcription</keyword>
<dbReference type="PROSITE" id="PS50995">
    <property type="entry name" value="HTH_MARR_2"/>
    <property type="match status" value="1"/>
</dbReference>
<dbReference type="InterPro" id="IPR036390">
    <property type="entry name" value="WH_DNA-bd_sf"/>
</dbReference>
<protein>
    <submittedName>
        <fullName evidence="5">MarR family transcriptional regulator</fullName>
    </submittedName>
</protein>
<dbReference type="Proteomes" id="UP000824238">
    <property type="component" value="Unassembled WGS sequence"/>
</dbReference>
<dbReference type="Pfam" id="PF12802">
    <property type="entry name" value="MarR_2"/>
    <property type="match status" value="1"/>
</dbReference>
<dbReference type="PANTHER" id="PTHR42756">
    <property type="entry name" value="TRANSCRIPTIONAL REGULATOR, MARR"/>
    <property type="match status" value="1"/>
</dbReference>
<dbReference type="GO" id="GO:0003700">
    <property type="term" value="F:DNA-binding transcription factor activity"/>
    <property type="evidence" value="ECO:0007669"/>
    <property type="project" value="InterPro"/>
</dbReference>
<dbReference type="InterPro" id="IPR036388">
    <property type="entry name" value="WH-like_DNA-bd_sf"/>
</dbReference>
<evidence type="ECO:0000313" key="5">
    <source>
        <dbReference type="EMBL" id="HIR55508.1"/>
    </source>
</evidence>
<evidence type="ECO:0000256" key="3">
    <source>
        <dbReference type="ARBA" id="ARBA00023163"/>
    </source>
</evidence>
<accession>A0A9D1IZU4</accession>